<accession>A0A9W8E2Q4</accession>
<evidence type="ECO:0000313" key="1">
    <source>
        <dbReference type="EMBL" id="KAJ1962075.1"/>
    </source>
</evidence>
<protein>
    <submittedName>
        <fullName evidence="1">Uncharacterized protein</fullName>
    </submittedName>
</protein>
<proteinExistence type="predicted"/>
<sequence length="119" mass="12548">MTSSSLLIQSPVASNPFVTQGDLFKLVSELQEEKASMAKQIICLTATIDKMASNSPATANEPASPSATSITFMPTKQPAPFTFLNPLVVPASVPCKDTSVAQVDTGNKQVDPVQMPKPV</sequence>
<gene>
    <name evidence="1" type="ORF">IWQ62_003648</name>
</gene>
<name>A0A9W8E2Q4_9FUNG</name>
<dbReference type="Proteomes" id="UP001150925">
    <property type="component" value="Unassembled WGS sequence"/>
</dbReference>
<evidence type="ECO:0000313" key="2">
    <source>
        <dbReference type="Proteomes" id="UP001150925"/>
    </source>
</evidence>
<organism evidence="1 2">
    <name type="scientific">Dispira parvispora</name>
    <dbReference type="NCBI Taxonomy" id="1520584"/>
    <lineage>
        <taxon>Eukaryota</taxon>
        <taxon>Fungi</taxon>
        <taxon>Fungi incertae sedis</taxon>
        <taxon>Zoopagomycota</taxon>
        <taxon>Kickxellomycotina</taxon>
        <taxon>Dimargaritomycetes</taxon>
        <taxon>Dimargaritales</taxon>
        <taxon>Dimargaritaceae</taxon>
        <taxon>Dispira</taxon>
    </lineage>
</organism>
<comment type="caution">
    <text evidence="1">The sequence shown here is derived from an EMBL/GenBank/DDBJ whole genome shotgun (WGS) entry which is preliminary data.</text>
</comment>
<reference evidence="1" key="1">
    <citation type="submission" date="2022-07" db="EMBL/GenBank/DDBJ databases">
        <title>Phylogenomic reconstructions and comparative analyses of Kickxellomycotina fungi.</title>
        <authorList>
            <person name="Reynolds N.K."/>
            <person name="Stajich J.E."/>
            <person name="Barry K."/>
            <person name="Grigoriev I.V."/>
            <person name="Crous P."/>
            <person name="Smith M.E."/>
        </authorList>
    </citation>
    <scope>NUCLEOTIDE SEQUENCE</scope>
    <source>
        <strain evidence="1">RSA 1196</strain>
    </source>
</reference>
<keyword evidence="2" id="KW-1185">Reference proteome</keyword>
<dbReference type="AlphaFoldDB" id="A0A9W8E2Q4"/>
<dbReference type="EMBL" id="JANBPY010001021">
    <property type="protein sequence ID" value="KAJ1962075.1"/>
    <property type="molecule type" value="Genomic_DNA"/>
</dbReference>